<dbReference type="InterPro" id="IPR007486">
    <property type="entry name" value="YebE"/>
</dbReference>
<dbReference type="Gene3D" id="1.10.3680.10">
    <property type="entry name" value="TerB-like"/>
    <property type="match status" value="1"/>
</dbReference>
<comment type="caution">
    <text evidence="2">The sequence shown here is derived from an EMBL/GenBank/DDBJ whole genome shotgun (WGS) entry which is preliminary data.</text>
</comment>
<dbReference type="Pfam" id="PF04391">
    <property type="entry name" value="DUF533"/>
    <property type="match status" value="1"/>
</dbReference>
<dbReference type="Proteomes" id="UP000635316">
    <property type="component" value="Unassembled WGS sequence"/>
</dbReference>
<dbReference type="CDD" id="cd07178">
    <property type="entry name" value="terB_like_YebE"/>
    <property type="match status" value="1"/>
</dbReference>
<accession>A0ABS1EGS4</accession>
<dbReference type="EMBL" id="JAENGP010000016">
    <property type="protein sequence ID" value="MBK1782214.1"/>
    <property type="molecule type" value="Genomic_DNA"/>
</dbReference>
<keyword evidence="3" id="KW-1185">Reference proteome</keyword>
<dbReference type="RefSeq" id="WP_200238488.1">
    <property type="nucleotide sequence ID" value="NZ_JAENGP010000016.1"/>
</dbReference>
<evidence type="ECO:0000313" key="2">
    <source>
        <dbReference type="EMBL" id="MBK1782214.1"/>
    </source>
</evidence>
<reference evidence="2 3" key="1">
    <citation type="submission" date="2020-12" db="EMBL/GenBank/DDBJ databases">
        <authorList>
            <person name="Lu T."/>
            <person name="Wang Q."/>
            <person name="Han X."/>
        </authorList>
    </citation>
    <scope>NUCLEOTIDE SEQUENCE [LARGE SCALE GENOMIC DNA]</scope>
    <source>
        <strain evidence="2 3">WQ 585</strain>
    </source>
</reference>
<organism evidence="2 3">
    <name type="scientific">Advenella mandrilli</name>
    <dbReference type="NCBI Taxonomy" id="2800330"/>
    <lineage>
        <taxon>Bacteria</taxon>
        <taxon>Pseudomonadati</taxon>
        <taxon>Pseudomonadota</taxon>
        <taxon>Betaproteobacteria</taxon>
        <taxon>Burkholderiales</taxon>
        <taxon>Alcaligenaceae</taxon>
    </lineage>
</organism>
<protein>
    <submittedName>
        <fullName evidence="2">Tellurite resistance TerB family protein</fullName>
    </submittedName>
</protein>
<sequence length="245" mass="25730">MSIQNVLQQLMQSAQGLVSGQNTSQANPASTASNSNGSSGLKGFAGGALTGGALALLMGNKKFRKIGGKVATYGGVAALGAAAYHAYGQWKENKAQAPQASSQPVAAPAPAQITYQTQAFNQLPATELEQHSKLVLMAMIAAAKADGHINADEQRLLEAEFDRLNASPDEHAWIRAQINSPADPAAIAKLVETPEQAAEAYMASVLVNGADSFMERAYLDELARQLGLEESLKTHLENSALSLQQ</sequence>
<feature type="compositionally biased region" description="Low complexity" evidence="1">
    <location>
        <begin position="22"/>
        <end position="37"/>
    </location>
</feature>
<evidence type="ECO:0000256" key="1">
    <source>
        <dbReference type="SAM" id="MobiDB-lite"/>
    </source>
</evidence>
<dbReference type="SUPFAM" id="SSF158682">
    <property type="entry name" value="TerB-like"/>
    <property type="match status" value="1"/>
</dbReference>
<evidence type="ECO:0000313" key="3">
    <source>
        <dbReference type="Proteomes" id="UP000635316"/>
    </source>
</evidence>
<gene>
    <name evidence="2" type="ORF">JHL22_13425</name>
</gene>
<dbReference type="InterPro" id="IPR029024">
    <property type="entry name" value="TerB-like"/>
</dbReference>
<name>A0ABS1EGS4_9BURK</name>
<proteinExistence type="predicted"/>
<feature type="region of interest" description="Disordered" evidence="1">
    <location>
        <begin position="18"/>
        <end position="37"/>
    </location>
</feature>